<evidence type="ECO:0000313" key="3">
    <source>
        <dbReference type="Proteomes" id="UP000001699"/>
    </source>
</evidence>
<dbReference type="OrthoDB" id="4441617at2759"/>
<feature type="chain" id="PRO_5002760717" evidence="1">
    <location>
        <begin position="23"/>
        <end position="266"/>
    </location>
</feature>
<name>B0XYN6_ASPFC</name>
<organism evidence="2 3">
    <name type="scientific">Aspergillus fumigatus (strain CBS 144.89 / FGSC A1163 / CEA10)</name>
    <name type="common">Neosartorya fumigata</name>
    <dbReference type="NCBI Taxonomy" id="451804"/>
    <lineage>
        <taxon>Eukaryota</taxon>
        <taxon>Fungi</taxon>
        <taxon>Dikarya</taxon>
        <taxon>Ascomycota</taxon>
        <taxon>Pezizomycotina</taxon>
        <taxon>Eurotiomycetes</taxon>
        <taxon>Eurotiomycetidae</taxon>
        <taxon>Eurotiales</taxon>
        <taxon>Aspergillaceae</taxon>
        <taxon>Aspergillus</taxon>
        <taxon>Aspergillus subgen. Fumigati</taxon>
    </lineage>
</organism>
<dbReference type="Proteomes" id="UP000001699">
    <property type="component" value="Unassembled WGS sequence"/>
</dbReference>
<proteinExistence type="predicted"/>
<dbReference type="HOGENOM" id="CLU_1170917_0_0_1"/>
<sequence length="266" mass="30721">MHVSSIELISLFSFLSCLPTSSIHIVSLKMESECQCEGGNKDFPAGSVMRKFENAIFPIAGSLYRMEKILWERYNTDYHQRRAVFEAEECKTKDPVVVKFFLEADPFMREEERGKRTMKDDAADLFHNECEIWRTLSDTGYTPKYYGKREMHQDLAFENPGGYLWILALEHFPTFNLADTPPLLNVDELPCIEKQLLDMAVYVTDIEYFKETEVRNDPVAAKNNAAHWVIVVMDALTAGVEDIRGLSPKDEYINLEDFEHFMSDSD</sequence>
<dbReference type="AlphaFoldDB" id="B0XYN6"/>
<accession>B0XYN6</accession>
<evidence type="ECO:0000313" key="2">
    <source>
        <dbReference type="EMBL" id="EDP52982.1"/>
    </source>
</evidence>
<gene>
    <name evidence="2" type="ORF">AFUB_041540</name>
</gene>
<feature type="signal peptide" evidence="1">
    <location>
        <begin position="1"/>
        <end position="22"/>
    </location>
</feature>
<keyword evidence="3" id="KW-1185">Reference proteome</keyword>
<keyword evidence="1" id="KW-0732">Signal</keyword>
<dbReference type="EMBL" id="DS499596">
    <property type="protein sequence ID" value="EDP52982.1"/>
    <property type="molecule type" value="Genomic_DNA"/>
</dbReference>
<evidence type="ECO:0000256" key="1">
    <source>
        <dbReference type="SAM" id="SignalP"/>
    </source>
</evidence>
<reference evidence="2 3" key="1">
    <citation type="journal article" date="2008" name="PLoS Genet.">
        <title>Genomic islands in the pathogenic filamentous fungus Aspergillus fumigatus.</title>
        <authorList>
            <person name="Fedorova N.D."/>
            <person name="Khaldi N."/>
            <person name="Joardar V.S."/>
            <person name="Maiti R."/>
            <person name="Amedeo P."/>
            <person name="Anderson M.J."/>
            <person name="Crabtree J."/>
            <person name="Silva J.C."/>
            <person name="Badger J.H."/>
            <person name="Albarraq A."/>
            <person name="Angiuoli S."/>
            <person name="Bussey H."/>
            <person name="Bowyer P."/>
            <person name="Cotty P.J."/>
            <person name="Dyer P.S."/>
            <person name="Egan A."/>
            <person name="Galens K."/>
            <person name="Fraser-Liggett C.M."/>
            <person name="Haas B.J."/>
            <person name="Inman J.M."/>
            <person name="Kent R."/>
            <person name="Lemieux S."/>
            <person name="Malavazi I."/>
            <person name="Orvis J."/>
            <person name="Roemer T."/>
            <person name="Ronning C.M."/>
            <person name="Sundaram J.P."/>
            <person name="Sutton G."/>
            <person name="Turner G."/>
            <person name="Venter J.C."/>
            <person name="White O.R."/>
            <person name="Whitty B.R."/>
            <person name="Youngman P."/>
            <person name="Wolfe K.H."/>
            <person name="Goldman G.H."/>
            <person name="Wortman J.R."/>
            <person name="Jiang B."/>
            <person name="Denning D.W."/>
            <person name="Nierman W.C."/>
        </authorList>
    </citation>
    <scope>NUCLEOTIDE SEQUENCE [LARGE SCALE GENOMIC DNA]</scope>
    <source>
        <strain evidence="3">CBS 144.89 / FGSC A1163 / CEA10</strain>
    </source>
</reference>
<protein>
    <submittedName>
        <fullName evidence="2">Uncharacterized protein</fullName>
    </submittedName>
</protein>
<dbReference type="VEuPathDB" id="FungiDB:AFUB_041540"/>